<comment type="caution">
    <text evidence="1">The sequence shown here is derived from an EMBL/GenBank/DDBJ whole genome shotgun (WGS) entry which is preliminary data.</text>
</comment>
<accession>A0AAV8Q2G6</accession>
<dbReference type="EMBL" id="JAQQAF010000003">
    <property type="protein sequence ID" value="KAJ8499865.1"/>
    <property type="molecule type" value="Genomic_DNA"/>
</dbReference>
<evidence type="ECO:0000313" key="1">
    <source>
        <dbReference type="EMBL" id="KAJ8499865.1"/>
    </source>
</evidence>
<organism evidence="1 2">
    <name type="scientific">Ensete ventricosum</name>
    <name type="common">Abyssinian banana</name>
    <name type="synonym">Musa ensete</name>
    <dbReference type="NCBI Taxonomy" id="4639"/>
    <lineage>
        <taxon>Eukaryota</taxon>
        <taxon>Viridiplantae</taxon>
        <taxon>Streptophyta</taxon>
        <taxon>Embryophyta</taxon>
        <taxon>Tracheophyta</taxon>
        <taxon>Spermatophyta</taxon>
        <taxon>Magnoliopsida</taxon>
        <taxon>Liliopsida</taxon>
        <taxon>Zingiberales</taxon>
        <taxon>Musaceae</taxon>
        <taxon>Ensete</taxon>
    </lineage>
</organism>
<dbReference type="Proteomes" id="UP001222027">
    <property type="component" value="Unassembled WGS sequence"/>
</dbReference>
<keyword evidence="2" id="KW-1185">Reference proteome</keyword>
<sequence>MEDEIRGKGAAALAVKEKAAASVVNKEGNGTMDEEAAAPPVAGVGALADEEGMTTMDEEGAPAPLGIRVGTLGRWDGSAPGEEDSPASVDVGQWQCRRLLLLVGTAVGLVAALASRRLQRATGTSSGTVAMMGADRHRGFPRQVVVMRLECWADGPDSIYNGL</sequence>
<dbReference type="AlphaFoldDB" id="A0AAV8Q2G6"/>
<name>A0AAV8Q2G6_ENSVE</name>
<protein>
    <submittedName>
        <fullName evidence="1">Uncharacterized protein</fullName>
    </submittedName>
</protein>
<gene>
    <name evidence="1" type="ORF">OPV22_010417</name>
</gene>
<proteinExistence type="predicted"/>
<reference evidence="1 2" key="1">
    <citation type="submission" date="2022-12" db="EMBL/GenBank/DDBJ databases">
        <title>Chromosome-scale assembly of the Ensete ventricosum genome.</title>
        <authorList>
            <person name="Dussert Y."/>
            <person name="Stocks J."/>
            <person name="Wendawek A."/>
            <person name="Woldeyes F."/>
            <person name="Nichols R.A."/>
            <person name="Borrell J.S."/>
        </authorList>
    </citation>
    <scope>NUCLEOTIDE SEQUENCE [LARGE SCALE GENOMIC DNA]</scope>
    <source>
        <strain evidence="2">cv. Maze</strain>
        <tissue evidence="1">Seeds</tissue>
    </source>
</reference>
<evidence type="ECO:0000313" key="2">
    <source>
        <dbReference type="Proteomes" id="UP001222027"/>
    </source>
</evidence>